<protein>
    <recommendedName>
        <fullName evidence="4">Yip1 domain-containing protein</fullName>
    </recommendedName>
</protein>
<gene>
    <name evidence="2" type="ORF">ABC977_10175</name>
</gene>
<sequence>MQALIYFFFEMCLLRRAPQDLPASELLFRLVLATSLLIGVLVGVIAGQPLLAGVIRSLAQLLLLLAVLFVALDLFGRRPRFLQTATALLGTGALLGLLALIPIGLLPADFAGDQLTLAGLVLLGIFVWSVVVAGHIVRHTFGVTLGQGAAIVVLYELLSFLLLGGLLAGGG</sequence>
<feature type="transmembrane region" description="Helical" evidence="1">
    <location>
        <begin position="26"/>
        <end position="46"/>
    </location>
</feature>
<feature type="transmembrane region" description="Helical" evidence="1">
    <location>
        <begin position="87"/>
        <end position="105"/>
    </location>
</feature>
<name>A0ABV4BES9_9GAMM</name>
<evidence type="ECO:0000313" key="3">
    <source>
        <dbReference type="Proteomes" id="UP001564408"/>
    </source>
</evidence>
<keyword evidence="1" id="KW-0472">Membrane</keyword>
<evidence type="ECO:0008006" key="4">
    <source>
        <dbReference type="Google" id="ProtNLM"/>
    </source>
</evidence>
<accession>A0ABV4BES9</accession>
<organism evidence="2 3">
    <name type="scientific">Thioalkalicoccus limnaeus</name>
    <dbReference type="NCBI Taxonomy" id="120681"/>
    <lineage>
        <taxon>Bacteria</taxon>
        <taxon>Pseudomonadati</taxon>
        <taxon>Pseudomonadota</taxon>
        <taxon>Gammaproteobacteria</taxon>
        <taxon>Chromatiales</taxon>
        <taxon>Chromatiaceae</taxon>
        <taxon>Thioalkalicoccus</taxon>
    </lineage>
</organism>
<evidence type="ECO:0000256" key="1">
    <source>
        <dbReference type="SAM" id="Phobius"/>
    </source>
</evidence>
<evidence type="ECO:0000313" key="2">
    <source>
        <dbReference type="EMBL" id="MEY6432772.1"/>
    </source>
</evidence>
<feature type="transmembrane region" description="Helical" evidence="1">
    <location>
        <begin position="149"/>
        <end position="168"/>
    </location>
</feature>
<dbReference type="Proteomes" id="UP001564408">
    <property type="component" value="Unassembled WGS sequence"/>
</dbReference>
<comment type="caution">
    <text evidence="2">The sequence shown here is derived from an EMBL/GenBank/DDBJ whole genome shotgun (WGS) entry which is preliminary data.</text>
</comment>
<dbReference type="RefSeq" id="WP_369667156.1">
    <property type="nucleotide sequence ID" value="NZ_JBDKXB010000011.1"/>
</dbReference>
<dbReference type="EMBL" id="JBDKXB010000011">
    <property type="protein sequence ID" value="MEY6432772.1"/>
    <property type="molecule type" value="Genomic_DNA"/>
</dbReference>
<keyword evidence="1" id="KW-0812">Transmembrane</keyword>
<reference evidence="2 3" key="1">
    <citation type="submission" date="2024-05" db="EMBL/GenBank/DDBJ databases">
        <title>Genome Sequence and Characterization of the New Strain Purple Sulfur Bacterium of Genus Thioalkalicoccus.</title>
        <authorList>
            <person name="Bryantseva I.A."/>
            <person name="Kyndt J.A."/>
            <person name="Imhoff J.F."/>
        </authorList>
    </citation>
    <scope>NUCLEOTIDE SEQUENCE [LARGE SCALE GENOMIC DNA]</scope>
    <source>
        <strain evidence="2 3">Um2</strain>
    </source>
</reference>
<feature type="transmembrane region" description="Helical" evidence="1">
    <location>
        <begin position="117"/>
        <end position="137"/>
    </location>
</feature>
<keyword evidence="1" id="KW-1133">Transmembrane helix</keyword>
<keyword evidence="3" id="KW-1185">Reference proteome</keyword>
<proteinExistence type="predicted"/>
<feature type="transmembrane region" description="Helical" evidence="1">
    <location>
        <begin position="58"/>
        <end position="75"/>
    </location>
</feature>